<dbReference type="RefSeq" id="WP_091179767.1">
    <property type="nucleotide sequence ID" value="NZ_FNRY01000001.1"/>
</dbReference>
<dbReference type="EMBL" id="FNRY01000001">
    <property type="protein sequence ID" value="SEB44600.1"/>
    <property type="molecule type" value="Genomic_DNA"/>
</dbReference>
<proteinExistence type="predicted"/>
<evidence type="ECO:0000313" key="1">
    <source>
        <dbReference type="EMBL" id="SEB44600.1"/>
    </source>
</evidence>
<keyword evidence="2" id="KW-1185">Reference proteome</keyword>
<dbReference type="OrthoDB" id="3430164at2"/>
<dbReference type="STRING" id="640635.SAMN04489806_0655"/>
<dbReference type="AlphaFoldDB" id="A0A1H4JE60"/>
<reference evidence="1 2" key="1">
    <citation type="submission" date="2016-10" db="EMBL/GenBank/DDBJ databases">
        <authorList>
            <person name="de Groot N.N."/>
        </authorList>
    </citation>
    <scope>NUCLEOTIDE SEQUENCE [LARGE SCALE GENOMIC DNA]</scope>
    <source>
        <strain evidence="1 2">DSM 21799</strain>
    </source>
</reference>
<accession>A0A1H4JE60</accession>
<name>A0A1H4JE60_9MICO</name>
<evidence type="ECO:0008006" key="3">
    <source>
        <dbReference type="Google" id="ProtNLM"/>
    </source>
</evidence>
<sequence>MILSDLERLEVVDAAGERLGRVVDARFALTGPPGRHIAGAELVGLVVGPRSGASYRGYERLNMNGPRAIAAYITWRHRGTFVVLWKDVKRITPHRVELRDGFTRYSSDLPPA</sequence>
<organism evidence="1 2">
    <name type="scientific">Paramicrobacterium humi</name>
    <dbReference type="NCBI Taxonomy" id="640635"/>
    <lineage>
        <taxon>Bacteria</taxon>
        <taxon>Bacillati</taxon>
        <taxon>Actinomycetota</taxon>
        <taxon>Actinomycetes</taxon>
        <taxon>Micrococcales</taxon>
        <taxon>Microbacteriaceae</taxon>
        <taxon>Paramicrobacterium</taxon>
    </lineage>
</organism>
<protein>
    <recommendedName>
        <fullName evidence="3">PRC-barrel domain-containing protein</fullName>
    </recommendedName>
</protein>
<gene>
    <name evidence="1" type="ORF">SAMN04489806_0655</name>
</gene>
<dbReference type="Proteomes" id="UP000199183">
    <property type="component" value="Unassembled WGS sequence"/>
</dbReference>
<evidence type="ECO:0000313" key="2">
    <source>
        <dbReference type="Proteomes" id="UP000199183"/>
    </source>
</evidence>